<organism evidence="4 5">
    <name type="scientific">Agaricus bisporus var. burnettii</name>
    <dbReference type="NCBI Taxonomy" id="192524"/>
    <lineage>
        <taxon>Eukaryota</taxon>
        <taxon>Fungi</taxon>
        <taxon>Dikarya</taxon>
        <taxon>Basidiomycota</taxon>
        <taxon>Agaricomycotina</taxon>
        <taxon>Agaricomycetes</taxon>
        <taxon>Agaricomycetidae</taxon>
        <taxon>Agaricales</taxon>
        <taxon>Agaricineae</taxon>
        <taxon>Agaricaceae</taxon>
        <taxon>Agaricus</taxon>
    </lineage>
</organism>
<keyword evidence="2" id="KW-0378">Hydrolase</keyword>
<evidence type="ECO:0000256" key="2">
    <source>
        <dbReference type="ARBA" id="ARBA00022801"/>
    </source>
</evidence>
<comment type="caution">
    <text evidence="4">The sequence shown here is derived from an EMBL/GenBank/DDBJ whole genome shotgun (WGS) entry which is preliminary data.</text>
</comment>
<reference evidence="4 5" key="1">
    <citation type="journal article" name="Sci. Rep.">
        <title>Telomere-to-telomere assembled and centromere annotated genomes of the two main subspecies of the button mushroom Agaricus bisporus reveal especially polymorphic chromosome ends.</title>
        <authorList>
            <person name="Sonnenberg A.S.M."/>
            <person name="Sedaghat-Telgerd N."/>
            <person name="Lavrijssen B."/>
            <person name="Ohm R.A."/>
            <person name="Hendrickx P.M."/>
            <person name="Scholtmeijer K."/>
            <person name="Baars J.J.P."/>
            <person name="van Peer A."/>
        </authorList>
    </citation>
    <scope>NUCLEOTIDE SEQUENCE [LARGE SCALE GENOMIC DNA]</scope>
    <source>
        <strain evidence="4 5">H119_p4</strain>
    </source>
</reference>
<evidence type="ECO:0000256" key="1">
    <source>
        <dbReference type="ARBA" id="ARBA00009199"/>
    </source>
</evidence>
<dbReference type="Proteomes" id="UP000629468">
    <property type="component" value="Unassembled WGS sequence"/>
</dbReference>
<name>A0A8H7C3Z6_AGABI</name>
<proteinExistence type="inferred from homology"/>
<protein>
    <recommendedName>
        <fullName evidence="3">Amidase domain-containing protein</fullName>
    </recommendedName>
</protein>
<sequence>MIFPFYLSPHQRACVWKQKQRQVKIDSLPSSYFTRPSLAEQKIYTLSLSQLVSQCKSGLLSPSSIMLAYAKKTIRAHKATNCLAEVMFHEALKTPSIANWGPGLDSDGTSDVLLRERPLMGVPVSIKETIDIAGHDSTIGYSRNVGKPVKESSAIVRLLQDAGALIHVKTSVPTGLIAIETSSDVFGRTTNPYNPAHSSGASTGGGAALLASGGSKIEVGTDLAGSCGEVSNLGKSVSFDGIGSITIFGGADGEFIR</sequence>
<dbReference type="InterPro" id="IPR023631">
    <property type="entry name" value="Amidase_dom"/>
</dbReference>
<dbReference type="PANTHER" id="PTHR46072">
    <property type="entry name" value="AMIDASE-RELATED-RELATED"/>
    <property type="match status" value="1"/>
</dbReference>
<comment type="similarity">
    <text evidence="1">Belongs to the amidase family.</text>
</comment>
<evidence type="ECO:0000259" key="3">
    <source>
        <dbReference type="Pfam" id="PF01425"/>
    </source>
</evidence>
<dbReference type="Pfam" id="PF01425">
    <property type="entry name" value="Amidase"/>
    <property type="match status" value="1"/>
</dbReference>
<dbReference type="InterPro" id="IPR036928">
    <property type="entry name" value="AS_sf"/>
</dbReference>
<dbReference type="GO" id="GO:0016787">
    <property type="term" value="F:hydrolase activity"/>
    <property type="evidence" value="ECO:0007669"/>
    <property type="project" value="UniProtKB-KW"/>
</dbReference>
<feature type="domain" description="Amidase" evidence="3">
    <location>
        <begin position="66"/>
        <end position="226"/>
    </location>
</feature>
<dbReference type="EMBL" id="JABXXO010000013">
    <property type="protein sequence ID" value="KAF7761926.1"/>
    <property type="molecule type" value="Genomic_DNA"/>
</dbReference>
<accession>A0A8H7C3Z6</accession>
<evidence type="ECO:0000313" key="4">
    <source>
        <dbReference type="EMBL" id="KAF7761926.1"/>
    </source>
</evidence>
<dbReference type="AlphaFoldDB" id="A0A8H7C3Z6"/>
<dbReference type="PANTHER" id="PTHR46072:SF10">
    <property type="entry name" value="ACETAMIDASE"/>
    <property type="match status" value="1"/>
</dbReference>
<dbReference type="Gene3D" id="3.90.1300.10">
    <property type="entry name" value="Amidase signature (AS) domain"/>
    <property type="match status" value="1"/>
</dbReference>
<dbReference type="SUPFAM" id="SSF75304">
    <property type="entry name" value="Amidase signature (AS) enzymes"/>
    <property type="match status" value="1"/>
</dbReference>
<evidence type="ECO:0000313" key="5">
    <source>
        <dbReference type="Proteomes" id="UP000629468"/>
    </source>
</evidence>
<gene>
    <name evidence="4" type="ORF">Agabi119p4_9918</name>
</gene>